<protein>
    <recommendedName>
        <fullName evidence="3">DUF402 domain-containing protein</fullName>
    </recommendedName>
</protein>
<evidence type="ECO:0000313" key="2">
    <source>
        <dbReference type="Proteomes" id="UP000262257"/>
    </source>
</evidence>
<comment type="caution">
    <text evidence="1">The sequence shown here is derived from an EMBL/GenBank/DDBJ whole genome shotgun (WGS) entry which is preliminary data.</text>
</comment>
<evidence type="ECO:0008006" key="3">
    <source>
        <dbReference type="Google" id="ProtNLM"/>
    </source>
</evidence>
<dbReference type="AlphaFoldDB" id="A0A3D3FZI7"/>
<reference evidence="1 2" key="1">
    <citation type="journal article" date="2018" name="Nat. Biotechnol.">
        <title>A standardized bacterial taxonomy based on genome phylogeny substantially revises the tree of life.</title>
        <authorList>
            <person name="Parks D.H."/>
            <person name="Chuvochina M."/>
            <person name="Waite D.W."/>
            <person name="Rinke C."/>
            <person name="Skarshewski A."/>
            <person name="Chaumeil P.A."/>
            <person name="Hugenholtz P."/>
        </authorList>
    </citation>
    <scope>NUCLEOTIDE SEQUENCE [LARGE SCALE GENOMIC DNA]</scope>
    <source>
        <strain evidence="1">UBA10045</strain>
    </source>
</reference>
<gene>
    <name evidence="1" type="ORF">DIC32_01950</name>
</gene>
<proteinExistence type="predicted"/>
<dbReference type="EMBL" id="DPXL01000028">
    <property type="protein sequence ID" value="HCM30558.1"/>
    <property type="molecule type" value="Genomic_DNA"/>
</dbReference>
<accession>A0A3D3FZI7</accession>
<evidence type="ECO:0000313" key="1">
    <source>
        <dbReference type="EMBL" id="HCM30558.1"/>
    </source>
</evidence>
<dbReference type="Proteomes" id="UP000262257">
    <property type="component" value="Unassembled WGS sequence"/>
</dbReference>
<organism evidence="1 2">
    <name type="scientific">Acinetobacter radioresistens</name>
    <dbReference type="NCBI Taxonomy" id="40216"/>
    <lineage>
        <taxon>Bacteria</taxon>
        <taxon>Pseudomonadati</taxon>
        <taxon>Pseudomonadota</taxon>
        <taxon>Gammaproteobacteria</taxon>
        <taxon>Moraxellales</taxon>
        <taxon>Moraxellaceae</taxon>
        <taxon>Acinetobacter</taxon>
    </lineage>
</organism>
<name>A0A3D3FZI7_ACIRA</name>
<sequence length="183" mass="20968">MNTYAQFCGCGAAMRPIHHIGNQSLFLCRDGHSTKVIDCKVNEDFTRDLYFSDLPSFKVDLDISIENNVLTFGLYRQIGENLYATADCSMPVLPHTMTQMRSSNGDMRYAEPVDIDSWLVVKDTPVTLLDVWNFEAEEGQTFTLTDEQIKELQRLVVEYAEQMFENKLDEQDTRIAESMAGDW</sequence>